<dbReference type="Pfam" id="PF13635">
    <property type="entry name" value="DUF4143"/>
    <property type="match status" value="1"/>
</dbReference>
<feature type="domain" description="AAA" evidence="1">
    <location>
        <begin position="39"/>
        <end position="157"/>
    </location>
</feature>
<dbReference type="SUPFAM" id="SSF52540">
    <property type="entry name" value="P-loop containing nucleoside triphosphate hydrolases"/>
    <property type="match status" value="1"/>
</dbReference>
<dbReference type="InterPro" id="IPR027417">
    <property type="entry name" value="P-loop_NTPase"/>
</dbReference>
<name>A0A235BXR2_UNCW3</name>
<gene>
    <name evidence="3" type="ORF">CH333_02165</name>
</gene>
<dbReference type="InterPro" id="IPR025420">
    <property type="entry name" value="DUF4143"/>
</dbReference>
<organism evidence="3 4">
    <name type="scientific">candidate division WOR-3 bacterium JGI_Cruoil_03_44_89</name>
    <dbReference type="NCBI Taxonomy" id="1973748"/>
    <lineage>
        <taxon>Bacteria</taxon>
        <taxon>Bacteria division WOR-3</taxon>
    </lineage>
</organism>
<reference evidence="3 4" key="1">
    <citation type="submission" date="2017-07" db="EMBL/GenBank/DDBJ databases">
        <title>Recovery of genomes from metagenomes via a dereplication, aggregation, and scoring strategy.</title>
        <authorList>
            <person name="Sieber C.M."/>
            <person name="Probst A.J."/>
            <person name="Sharrar A."/>
            <person name="Thomas B.C."/>
            <person name="Hess M."/>
            <person name="Tringe S.G."/>
            <person name="Banfield J.F."/>
        </authorList>
    </citation>
    <scope>NUCLEOTIDE SEQUENCE [LARGE SCALE GENOMIC DNA]</scope>
    <source>
        <strain evidence="3">JGI_Cruoil_03_44_89</strain>
    </source>
</reference>
<dbReference type="InterPro" id="IPR041682">
    <property type="entry name" value="AAA_14"/>
</dbReference>
<dbReference type="Proteomes" id="UP000215215">
    <property type="component" value="Unassembled WGS sequence"/>
</dbReference>
<dbReference type="Pfam" id="PF13173">
    <property type="entry name" value="AAA_14"/>
    <property type="match status" value="1"/>
</dbReference>
<evidence type="ECO:0000259" key="2">
    <source>
        <dbReference type="Pfam" id="PF13635"/>
    </source>
</evidence>
<protein>
    <recommendedName>
        <fullName evidence="5">ATPase</fullName>
    </recommendedName>
</protein>
<dbReference type="AlphaFoldDB" id="A0A235BXR2"/>
<dbReference type="PANTHER" id="PTHR33295">
    <property type="entry name" value="ATPASE"/>
    <property type="match status" value="1"/>
</dbReference>
<evidence type="ECO:0008006" key="5">
    <source>
        <dbReference type="Google" id="ProtNLM"/>
    </source>
</evidence>
<evidence type="ECO:0000313" key="4">
    <source>
        <dbReference type="Proteomes" id="UP000215215"/>
    </source>
</evidence>
<evidence type="ECO:0000259" key="1">
    <source>
        <dbReference type="Pfam" id="PF13173"/>
    </source>
</evidence>
<accession>A0A235BXR2</accession>
<dbReference type="PANTHER" id="PTHR33295:SF18">
    <property type="entry name" value="AAA+ ATPASE DOMAIN-CONTAINING PROTEIN"/>
    <property type="match status" value="1"/>
</dbReference>
<proteinExistence type="predicted"/>
<feature type="domain" description="DUF4143" evidence="2">
    <location>
        <begin position="215"/>
        <end position="354"/>
    </location>
</feature>
<comment type="caution">
    <text evidence="3">The sequence shown here is derived from an EMBL/GenBank/DDBJ whole genome shotgun (WGS) entry which is preliminary data.</text>
</comment>
<evidence type="ECO:0000313" key="3">
    <source>
        <dbReference type="EMBL" id="OYD17012.1"/>
    </source>
</evidence>
<sequence>MVKDIVLQHRLERDGFLSRSYILREKISLAQRFLDSDLIKIITGPRRAGKSVFSVLLLRDKNFAYLNFDDENLLKIKNYDEIVEAIFEVYPEARFVLFDEIQNLENWEIFVNKLQRRGFNLILTGSNARLLSKELATALTGRYIPIEIFPFSFKEFLRAKKIEIKREETNLPEIKGRILNYLDEWLKKGGFPEVIVKDLEPKTYLETLFDAILFRDVVKRYKVRFSTKIYDLATYLISNFCSEYSFTKLRNILGFRSTNTVEKYIKYLEESFLIFSLNRFSFKVKEQIRAPRKVYIIDNGFILAKSVQFSRNTGRLIENLVFTEILRKGYKLNKDVFYHKTSNGNEIDFVLRKGIKIEKLIQVCYDIENIQIKERELRGLIKGSEELNCNNLVVITWDYEGEEKFKGGKINFVPLWKWLLEAGESK</sequence>
<dbReference type="EMBL" id="NOZQ01000040">
    <property type="protein sequence ID" value="OYD17012.1"/>
    <property type="molecule type" value="Genomic_DNA"/>
</dbReference>